<dbReference type="EMBL" id="BMGC01000019">
    <property type="protein sequence ID" value="GGB37131.1"/>
    <property type="molecule type" value="Genomic_DNA"/>
</dbReference>
<organism evidence="1 2">
    <name type="scientific">Gordonia jinhuaensis</name>
    <dbReference type="NCBI Taxonomy" id="1517702"/>
    <lineage>
        <taxon>Bacteria</taxon>
        <taxon>Bacillati</taxon>
        <taxon>Actinomycetota</taxon>
        <taxon>Actinomycetes</taxon>
        <taxon>Mycobacteriales</taxon>
        <taxon>Gordoniaceae</taxon>
        <taxon>Gordonia</taxon>
    </lineage>
</organism>
<dbReference type="CDD" id="cd08865">
    <property type="entry name" value="SRPBCC_10"/>
    <property type="match status" value="1"/>
</dbReference>
<keyword evidence="2" id="KW-1185">Reference proteome</keyword>
<protein>
    <submittedName>
        <fullName evidence="1">Polyketide cyclase</fullName>
    </submittedName>
</protein>
<dbReference type="InterPro" id="IPR019587">
    <property type="entry name" value="Polyketide_cyclase/dehydratase"/>
</dbReference>
<proteinExistence type="predicted"/>
<reference evidence="1" key="1">
    <citation type="journal article" date="2014" name="Int. J. Syst. Evol. Microbiol.">
        <title>Complete genome sequence of Corynebacterium casei LMG S-19264T (=DSM 44701T), isolated from a smear-ripened cheese.</title>
        <authorList>
            <consortium name="US DOE Joint Genome Institute (JGI-PGF)"/>
            <person name="Walter F."/>
            <person name="Albersmeier A."/>
            <person name="Kalinowski J."/>
            <person name="Ruckert C."/>
        </authorList>
    </citation>
    <scope>NUCLEOTIDE SEQUENCE</scope>
    <source>
        <strain evidence="1">CGMCC 1.12827</strain>
    </source>
</reference>
<evidence type="ECO:0000313" key="1">
    <source>
        <dbReference type="EMBL" id="GGB37131.1"/>
    </source>
</evidence>
<sequence>MVDVERTFTVQAAMEEVVAYLRDFAHTEAWDPGTVSCSQVGDGPIVKGTQWHNTSKFLVFTTELTYTLTVDEPDHLVFTGVNKTATTSDDLSFAPDPAGGGTRITYHASVEFNGAAKLGEPIAALAFKKLADETQHQLTATLEDVVGR</sequence>
<comment type="caution">
    <text evidence="1">The sequence shown here is derived from an EMBL/GenBank/DDBJ whole genome shotgun (WGS) entry which is preliminary data.</text>
</comment>
<dbReference type="Proteomes" id="UP000621454">
    <property type="component" value="Unassembled WGS sequence"/>
</dbReference>
<accession>A0A916TBL4</accession>
<gene>
    <name evidence="1" type="ORF">GCM10011489_26220</name>
</gene>
<evidence type="ECO:0000313" key="2">
    <source>
        <dbReference type="Proteomes" id="UP000621454"/>
    </source>
</evidence>
<dbReference type="AlphaFoldDB" id="A0A916TBL4"/>
<dbReference type="SUPFAM" id="SSF55961">
    <property type="entry name" value="Bet v1-like"/>
    <property type="match status" value="1"/>
</dbReference>
<dbReference type="RefSeq" id="WP_188587034.1">
    <property type="nucleotide sequence ID" value="NZ_BMGC01000019.1"/>
</dbReference>
<dbReference type="InterPro" id="IPR023393">
    <property type="entry name" value="START-like_dom_sf"/>
</dbReference>
<reference evidence="1" key="2">
    <citation type="submission" date="2020-09" db="EMBL/GenBank/DDBJ databases">
        <authorList>
            <person name="Sun Q."/>
            <person name="Zhou Y."/>
        </authorList>
    </citation>
    <scope>NUCLEOTIDE SEQUENCE</scope>
    <source>
        <strain evidence="1">CGMCC 1.12827</strain>
    </source>
</reference>
<dbReference type="Gene3D" id="3.30.530.20">
    <property type="match status" value="1"/>
</dbReference>
<name>A0A916TBL4_9ACTN</name>
<dbReference type="Pfam" id="PF10604">
    <property type="entry name" value="Polyketide_cyc2"/>
    <property type="match status" value="1"/>
</dbReference>